<evidence type="ECO:0000313" key="2">
    <source>
        <dbReference type="EMBL" id="CEK95441.1"/>
    </source>
</evidence>
<evidence type="ECO:0000256" key="1">
    <source>
        <dbReference type="SAM" id="MobiDB-lite"/>
    </source>
</evidence>
<dbReference type="EMBL" id="HACG01048576">
    <property type="protein sequence ID" value="CEK95441.1"/>
    <property type="molecule type" value="Transcribed_RNA"/>
</dbReference>
<gene>
    <name evidence="2" type="primary">ORF206984</name>
</gene>
<accession>A0A0B7BSW3</accession>
<name>A0A0B7BSW3_9EUPU</name>
<reference evidence="2" key="1">
    <citation type="submission" date="2014-12" db="EMBL/GenBank/DDBJ databases">
        <title>Insight into the proteome of Arion vulgaris.</title>
        <authorList>
            <person name="Aradska J."/>
            <person name="Bulat T."/>
            <person name="Smidak R."/>
            <person name="Sarate P."/>
            <person name="Gangsoo J."/>
            <person name="Sialana F."/>
            <person name="Bilban M."/>
            <person name="Lubec G."/>
        </authorList>
    </citation>
    <scope>NUCLEOTIDE SEQUENCE</scope>
    <source>
        <tissue evidence="2">Skin</tissue>
    </source>
</reference>
<feature type="compositionally biased region" description="Polar residues" evidence="1">
    <location>
        <begin position="10"/>
        <end position="27"/>
    </location>
</feature>
<sequence length="51" mass="5656">MSTPELIASEKTQSQQSPNAHNKLYKSSSGVRLDNITNVANSRIQKFSFCV</sequence>
<organism evidence="2">
    <name type="scientific">Arion vulgaris</name>
    <dbReference type="NCBI Taxonomy" id="1028688"/>
    <lineage>
        <taxon>Eukaryota</taxon>
        <taxon>Metazoa</taxon>
        <taxon>Spiralia</taxon>
        <taxon>Lophotrochozoa</taxon>
        <taxon>Mollusca</taxon>
        <taxon>Gastropoda</taxon>
        <taxon>Heterobranchia</taxon>
        <taxon>Euthyneura</taxon>
        <taxon>Panpulmonata</taxon>
        <taxon>Eupulmonata</taxon>
        <taxon>Stylommatophora</taxon>
        <taxon>Helicina</taxon>
        <taxon>Arionoidea</taxon>
        <taxon>Arionidae</taxon>
        <taxon>Arion</taxon>
    </lineage>
</organism>
<proteinExistence type="predicted"/>
<feature type="region of interest" description="Disordered" evidence="1">
    <location>
        <begin position="1"/>
        <end position="27"/>
    </location>
</feature>
<protein>
    <submittedName>
        <fullName evidence="2">Uncharacterized protein</fullName>
    </submittedName>
</protein>
<dbReference type="AlphaFoldDB" id="A0A0B7BSW3"/>